<dbReference type="Gene3D" id="1.10.10.1940">
    <property type="match status" value="1"/>
</dbReference>
<comment type="caution">
    <text evidence="3">Lacks conserved residue(s) required for the propagation of feature annotation.</text>
</comment>
<evidence type="ECO:0000313" key="6">
    <source>
        <dbReference type="EMBL" id="GMT07716.1"/>
    </source>
</evidence>
<organism evidence="6 7">
    <name type="scientific">Pristionchus entomophagus</name>
    <dbReference type="NCBI Taxonomy" id="358040"/>
    <lineage>
        <taxon>Eukaryota</taxon>
        <taxon>Metazoa</taxon>
        <taxon>Ecdysozoa</taxon>
        <taxon>Nematoda</taxon>
        <taxon>Chromadorea</taxon>
        <taxon>Rhabditida</taxon>
        <taxon>Rhabditina</taxon>
        <taxon>Diplogasteromorpha</taxon>
        <taxon>Diplogasteroidea</taxon>
        <taxon>Neodiplogasteridae</taxon>
        <taxon>Pristionchus</taxon>
    </lineage>
</organism>
<feature type="chain" id="PRO_5043372058" description="ShKT domain-containing protein" evidence="4">
    <location>
        <begin position="18"/>
        <end position="182"/>
    </location>
</feature>
<evidence type="ECO:0000256" key="1">
    <source>
        <dbReference type="ARBA" id="ARBA00022729"/>
    </source>
</evidence>
<feature type="signal peptide" evidence="4">
    <location>
        <begin position="1"/>
        <end position="17"/>
    </location>
</feature>
<dbReference type="Gene3D" id="1.10.10.1870">
    <property type="entry name" value="ShTK domain-like"/>
    <property type="match status" value="1"/>
</dbReference>
<evidence type="ECO:0000256" key="4">
    <source>
        <dbReference type="SAM" id="SignalP"/>
    </source>
</evidence>
<dbReference type="FunFam" id="1.10.10.1940:FF:000002">
    <property type="entry name" value="PHAryngeal gland Toxin-related"/>
    <property type="match status" value="2"/>
</dbReference>
<dbReference type="PANTHER" id="PTHR46219:SF5">
    <property type="entry name" value="SHKT DOMAIN-CONTAINING PROTEIN"/>
    <property type="match status" value="1"/>
</dbReference>
<evidence type="ECO:0000256" key="3">
    <source>
        <dbReference type="PROSITE-ProRule" id="PRU01005"/>
    </source>
</evidence>
<feature type="domain" description="ShKT" evidence="5">
    <location>
        <begin position="139"/>
        <end position="179"/>
    </location>
</feature>
<proteinExistence type="predicted"/>
<dbReference type="PANTHER" id="PTHR46219">
    <property type="entry name" value="PROTEIN CBG11138"/>
    <property type="match status" value="1"/>
</dbReference>
<dbReference type="EMBL" id="BTSX01000006">
    <property type="protein sequence ID" value="GMT07716.1"/>
    <property type="molecule type" value="Genomic_DNA"/>
</dbReference>
<gene>
    <name evidence="6" type="ORF">PENTCL1PPCAC_29890</name>
</gene>
<keyword evidence="2" id="KW-1015">Disulfide bond</keyword>
<keyword evidence="7" id="KW-1185">Reference proteome</keyword>
<evidence type="ECO:0000256" key="2">
    <source>
        <dbReference type="ARBA" id="ARBA00023157"/>
    </source>
</evidence>
<dbReference type="AlphaFoldDB" id="A0AAV5UMS9"/>
<dbReference type="Proteomes" id="UP001432027">
    <property type="component" value="Unassembled WGS sequence"/>
</dbReference>
<sequence length="182" mass="18249">VLLSLPAFALAITDCNGDPSLGCFDDTDCDATATDGKCTGGDQTTFVLGCCGTLATTTTAATVTTVASNSGSGTGSGTGSSTTCVDKLNPVTGTSDCGPKAYLCSDANYRQVMIDQCPRTCGFCSSSSSSSSSSGTTACVDLVNPRTGVSDCPSLRAYCTNAVYLALMKVQCRATCGFCTSG</sequence>
<keyword evidence="1 4" id="KW-0732">Signal</keyword>
<feature type="non-terminal residue" evidence="6">
    <location>
        <position position="1"/>
    </location>
</feature>
<reference evidence="6" key="1">
    <citation type="submission" date="2023-10" db="EMBL/GenBank/DDBJ databases">
        <title>Genome assembly of Pristionchus species.</title>
        <authorList>
            <person name="Yoshida K."/>
            <person name="Sommer R.J."/>
        </authorList>
    </citation>
    <scope>NUCLEOTIDE SEQUENCE</scope>
    <source>
        <strain evidence="6">RS0144</strain>
    </source>
</reference>
<dbReference type="InterPro" id="IPR003582">
    <property type="entry name" value="ShKT_dom"/>
</dbReference>
<accession>A0AAV5UMS9</accession>
<name>A0AAV5UMS9_9BILA</name>
<dbReference type="PROSITE" id="PS51670">
    <property type="entry name" value="SHKT"/>
    <property type="match status" value="1"/>
</dbReference>
<evidence type="ECO:0000313" key="7">
    <source>
        <dbReference type="Proteomes" id="UP001432027"/>
    </source>
</evidence>
<comment type="caution">
    <text evidence="6">The sequence shown here is derived from an EMBL/GenBank/DDBJ whole genome shotgun (WGS) entry which is preliminary data.</text>
</comment>
<dbReference type="Pfam" id="PF01549">
    <property type="entry name" value="ShK"/>
    <property type="match status" value="2"/>
</dbReference>
<protein>
    <recommendedName>
        <fullName evidence="5">ShKT domain-containing protein</fullName>
    </recommendedName>
</protein>
<evidence type="ECO:0000259" key="5">
    <source>
        <dbReference type="PROSITE" id="PS51670"/>
    </source>
</evidence>
<dbReference type="SMART" id="SM00254">
    <property type="entry name" value="ShKT"/>
    <property type="match status" value="2"/>
</dbReference>